<dbReference type="EMBL" id="CP067977">
    <property type="protein sequence ID" value="QQQ19837.1"/>
    <property type="molecule type" value="Genomic_DNA"/>
</dbReference>
<proteinExistence type="predicted"/>
<dbReference type="Proteomes" id="UP000595448">
    <property type="component" value="Chromosome"/>
</dbReference>
<gene>
    <name evidence="1" type="ORF">JIP62_07055</name>
</gene>
<accession>A0ABX7BQG8</accession>
<reference evidence="1 2" key="1">
    <citation type="submission" date="2021-01" db="EMBL/GenBank/DDBJ databases">
        <title>Brevundimonas vitis sp. nov., an bacterium isolated from grape (Vitis vinifera).</title>
        <authorList>
            <person name="Jiang L."/>
            <person name="Lee J."/>
        </authorList>
    </citation>
    <scope>NUCLEOTIDE SEQUENCE [LARGE SCALE GENOMIC DNA]</scope>
    <source>
        <strain evidence="1 2">GRTSA-9</strain>
    </source>
</reference>
<evidence type="ECO:0000313" key="2">
    <source>
        <dbReference type="Proteomes" id="UP000595448"/>
    </source>
</evidence>
<protein>
    <submittedName>
        <fullName evidence="1">Uncharacterized protein</fullName>
    </submittedName>
</protein>
<evidence type="ECO:0000313" key="1">
    <source>
        <dbReference type="EMBL" id="QQQ19837.1"/>
    </source>
</evidence>
<dbReference type="RefSeq" id="WP_201104282.1">
    <property type="nucleotide sequence ID" value="NZ_CP067977.1"/>
</dbReference>
<sequence>MAIIPGLLPRGTEFVMRPMSSAMPQRAAFGAGRRRMNRPGSHWALSVTVPPQCAAGAGVELAVDLISGDSQSILLPIPEAMDAGPCGLPTVDGDGQAGSVLAMVGLTPRYPVRKGKFFSVIHEGRRYVHWCTAETLADGDGKASVPIWPMMRIDFADGDVIEMARPMIEGEIDALPDLALDELKTLGLSFLIEETD</sequence>
<name>A0ABX7BQG8_9CAUL</name>
<organism evidence="1 2">
    <name type="scientific">Brevundimonas vitisensis</name>
    <dbReference type="NCBI Taxonomy" id="2800818"/>
    <lineage>
        <taxon>Bacteria</taxon>
        <taxon>Pseudomonadati</taxon>
        <taxon>Pseudomonadota</taxon>
        <taxon>Alphaproteobacteria</taxon>
        <taxon>Caulobacterales</taxon>
        <taxon>Caulobacteraceae</taxon>
        <taxon>Brevundimonas</taxon>
    </lineage>
</organism>
<keyword evidence="2" id="KW-1185">Reference proteome</keyword>